<dbReference type="NCBIfam" id="TIGR01167">
    <property type="entry name" value="LPXTG_anchor"/>
    <property type="match status" value="1"/>
</dbReference>
<evidence type="ECO:0000256" key="1">
    <source>
        <dbReference type="SAM" id="MobiDB-lite"/>
    </source>
</evidence>
<feature type="compositionally biased region" description="Gly residues" evidence="1">
    <location>
        <begin position="66"/>
        <end position="76"/>
    </location>
</feature>
<keyword evidence="2" id="KW-0812">Transmembrane</keyword>
<protein>
    <recommendedName>
        <fullName evidence="5">Gram-positive cocci surface proteins LPxTG domain-containing protein</fullName>
    </recommendedName>
</protein>
<organism evidence="3 4">
    <name type="scientific">Kibdelosporangium phytohabitans</name>
    <dbReference type="NCBI Taxonomy" id="860235"/>
    <lineage>
        <taxon>Bacteria</taxon>
        <taxon>Bacillati</taxon>
        <taxon>Actinomycetota</taxon>
        <taxon>Actinomycetes</taxon>
        <taxon>Pseudonocardiales</taxon>
        <taxon>Pseudonocardiaceae</taxon>
        <taxon>Kibdelosporangium</taxon>
    </lineage>
</organism>
<feature type="region of interest" description="Disordered" evidence="1">
    <location>
        <begin position="61"/>
        <end position="81"/>
    </location>
</feature>
<feature type="transmembrane region" description="Helical" evidence="2">
    <location>
        <begin position="97"/>
        <end position="118"/>
    </location>
</feature>
<evidence type="ECO:0000313" key="3">
    <source>
        <dbReference type="EMBL" id="ALG11383.1"/>
    </source>
</evidence>
<reference evidence="3 4" key="1">
    <citation type="submission" date="2015-07" db="EMBL/GenBank/DDBJ databases">
        <title>Genome sequencing of Kibdelosporangium phytohabitans.</title>
        <authorList>
            <person name="Qin S."/>
            <person name="Xing K."/>
        </authorList>
    </citation>
    <scope>NUCLEOTIDE SEQUENCE [LARGE SCALE GENOMIC DNA]</scope>
    <source>
        <strain evidence="3 4">KLBMP1111</strain>
    </source>
</reference>
<sequence length="125" mass="12612">MITDLDVQANPNGVATGLHQYPFTANKYTSDTKFGTSSGGAITFDEVTVTLGVACSSLPAASAQQGGSGGGGGGSGSRDDLVPALSFRPELANTGKVPFGLLATGVLLLLSGAGMVYFGRRVRRS</sequence>
<keyword evidence="2" id="KW-0472">Membrane</keyword>
<evidence type="ECO:0000313" key="4">
    <source>
        <dbReference type="Proteomes" id="UP000063699"/>
    </source>
</evidence>
<dbReference type="EMBL" id="CP012752">
    <property type="protein sequence ID" value="ALG11383.1"/>
    <property type="molecule type" value="Genomic_DNA"/>
</dbReference>
<dbReference type="KEGG" id="kphy:AOZ06_34965"/>
<evidence type="ECO:0000256" key="2">
    <source>
        <dbReference type="SAM" id="Phobius"/>
    </source>
</evidence>
<gene>
    <name evidence="3" type="ORF">AOZ06_34965</name>
</gene>
<evidence type="ECO:0008006" key="5">
    <source>
        <dbReference type="Google" id="ProtNLM"/>
    </source>
</evidence>
<proteinExistence type="predicted"/>
<dbReference type="Proteomes" id="UP000063699">
    <property type="component" value="Chromosome"/>
</dbReference>
<name>A0A0N7F4G7_9PSEU</name>
<accession>A0A0N7F4G7</accession>
<keyword evidence="2" id="KW-1133">Transmembrane helix</keyword>
<keyword evidence="4" id="KW-1185">Reference proteome</keyword>
<dbReference type="STRING" id="860235.AOZ06_34965"/>
<dbReference type="AlphaFoldDB" id="A0A0N7F4G7"/>